<gene>
    <name evidence="3" type="ORF">VB798_18060</name>
</gene>
<dbReference type="PANTHER" id="PTHR23028:SF53">
    <property type="entry name" value="ACYL_TRANSF_3 DOMAIN-CONTAINING PROTEIN"/>
    <property type="match status" value="1"/>
</dbReference>
<feature type="transmembrane region" description="Helical" evidence="1">
    <location>
        <begin position="253"/>
        <end position="274"/>
    </location>
</feature>
<comment type="caution">
    <text evidence="3">The sequence shown here is derived from an EMBL/GenBank/DDBJ whole genome shotgun (WGS) entry which is preliminary data.</text>
</comment>
<accession>A0ABU5SMH6</accession>
<reference evidence="3 4" key="1">
    <citation type="submission" date="2023-12" db="EMBL/GenBank/DDBJ databases">
        <title>Novel species of the genus Arcicella isolated from rivers.</title>
        <authorList>
            <person name="Lu H."/>
        </authorList>
    </citation>
    <scope>NUCLEOTIDE SEQUENCE [LARGE SCALE GENOMIC DNA]</scope>
    <source>
        <strain evidence="3 4">DC25W</strain>
    </source>
</reference>
<keyword evidence="3" id="KW-0012">Acyltransferase</keyword>
<dbReference type="InterPro" id="IPR050879">
    <property type="entry name" value="Acyltransferase_3"/>
</dbReference>
<evidence type="ECO:0000259" key="2">
    <source>
        <dbReference type="Pfam" id="PF01757"/>
    </source>
</evidence>
<dbReference type="EC" id="2.3.-.-" evidence="3"/>
<feature type="transmembrane region" description="Helical" evidence="1">
    <location>
        <begin position="37"/>
        <end position="59"/>
    </location>
</feature>
<dbReference type="InterPro" id="IPR002656">
    <property type="entry name" value="Acyl_transf_3_dom"/>
</dbReference>
<organism evidence="3 4">
    <name type="scientific">Arcicella lustrica</name>
    <dbReference type="NCBI Taxonomy" id="2984196"/>
    <lineage>
        <taxon>Bacteria</taxon>
        <taxon>Pseudomonadati</taxon>
        <taxon>Bacteroidota</taxon>
        <taxon>Cytophagia</taxon>
        <taxon>Cytophagales</taxon>
        <taxon>Flectobacillaceae</taxon>
        <taxon>Arcicella</taxon>
    </lineage>
</organism>
<sequence length="366" mass="43271">MISTTPKRNQSIDFLRTIAVSLTLFRHFKISNFLHKIGWIGVDLFFVLSGLLVSGLLFNEYKKTRKINFVRFFVRRGLKIYPLFYLLFIAVVIHTQLHPEFKISIRHFVAEAFFLKNYFGTSDYALIHTWSIDVEEHFYFILPILLIILIFFNKESSNPFKAIPFIFMIITLICLALRIYVNHIEPQFDHLTHVAPTHLRIDSLFFGTMLAYFYNFHFENLNKWVNKYRRFILLNSILLLSPAIILWDNNLFMRTFGFITLYLAFGGIILLSLFSKNNLTITTFVFNFIANLGFYSYATYIIHFPIYLWYIHPHLDYLDSHLSLKLIVFISYFMVSFIGGWLLSFTIEIPFLALRDKLFPSNSKAL</sequence>
<feature type="transmembrane region" description="Helical" evidence="1">
    <location>
        <begin position="137"/>
        <end position="153"/>
    </location>
</feature>
<keyword evidence="1" id="KW-0472">Membrane</keyword>
<feature type="transmembrane region" description="Helical" evidence="1">
    <location>
        <begin position="286"/>
        <end position="310"/>
    </location>
</feature>
<dbReference type="GO" id="GO:0016746">
    <property type="term" value="F:acyltransferase activity"/>
    <property type="evidence" value="ECO:0007669"/>
    <property type="project" value="UniProtKB-KW"/>
</dbReference>
<dbReference type="PANTHER" id="PTHR23028">
    <property type="entry name" value="ACETYLTRANSFERASE"/>
    <property type="match status" value="1"/>
</dbReference>
<feature type="transmembrane region" description="Helical" evidence="1">
    <location>
        <begin position="230"/>
        <end position="247"/>
    </location>
</feature>
<dbReference type="Pfam" id="PF01757">
    <property type="entry name" value="Acyl_transf_3"/>
    <property type="match status" value="1"/>
</dbReference>
<protein>
    <submittedName>
        <fullName evidence="3">Acyltransferase</fullName>
        <ecNumber evidence="3">2.3.-.-</ecNumber>
    </submittedName>
</protein>
<feature type="transmembrane region" description="Helical" evidence="1">
    <location>
        <begin position="330"/>
        <end position="354"/>
    </location>
</feature>
<evidence type="ECO:0000313" key="4">
    <source>
        <dbReference type="Proteomes" id="UP001302222"/>
    </source>
</evidence>
<dbReference type="RefSeq" id="WP_323260891.1">
    <property type="nucleotide sequence ID" value="NZ_JAYGIM010000014.1"/>
</dbReference>
<feature type="domain" description="Acyltransferase 3" evidence="2">
    <location>
        <begin position="10"/>
        <end position="344"/>
    </location>
</feature>
<keyword evidence="3" id="KW-0808">Transferase</keyword>
<proteinExistence type="predicted"/>
<keyword evidence="4" id="KW-1185">Reference proteome</keyword>
<name>A0ABU5SMH6_9BACT</name>
<evidence type="ECO:0000313" key="3">
    <source>
        <dbReference type="EMBL" id="MEA5428501.1"/>
    </source>
</evidence>
<keyword evidence="1" id="KW-0812">Transmembrane</keyword>
<dbReference type="EMBL" id="JAYGIM010000014">
    <property type="protein sequence ID" value="MEA5428501.1"/>
    <property type="molecule type" value="Genomic_DNA"/>
</dbReference>
<feature type="transmembrane region" description="Helical" evidence="1">
    <location>
        <begin position="201"/>
        <end position="218"/>
    </location>
</feature>
<keyword evidence="1" id="KW-1133">Transmembrane helix</keyword>
<feature type="transmembrane region" description="Helical" evidence="1">
    <location>
        <begin position="162"/>
        <end position="181"/>
    </location>
</feature>
<evidence type="ECO:0000256" key="1">
    <source>
        <dbReference type="SAM" id="Phobius"/>
    </source>
</evidence>
<dbReference type="Proteomes" id="UP001302222">
    <property type="component" value="Unassembled WGS sequence"/>
</dbReference>
<feature type="transmembrane region" description="Helical" evidence="1">
    <location>
        <begin position="80"/>
        <end position="97"/>
    </location>
</feature>